<reference evidence="3 4" key="1">
    <citation type="journal article" date="2021" name="J. Hered.">
        <title>A chromosome-level genome assembly of the parasitoid wasp, Cotesia glomerata (Hymenoptera: Braconidae).</title>
        <authorList>
            <person name="Pinto B.J."/>
            <person name="Weis J.J."/>
            <person name="Gamble T."/>
            <person name="Ode P.J."/>
            <person name="Paul R."/>
            <person name="Zaspel J.M."/>
        </authorList>
    </citation>
    <scope>NUCLEOTIDE SEQUENCE [LARGE SCALE GENOMIC DNA]</scope>
    <source>
        <strain evidence="3">CgM1</strain>
    </source>
</reference>
<organism evidence="3 4">
    <name type="scientific">Cotesia glomerata</name>
    <name type="common">Lepidopteran parasitic wasp</name>
    <name type="synonym">Apanteles glomeratus</name>
    <dbReference type="NCBI Taxonomy" id="32391"/>
    <lineage>
        <taxon>Eukaryota</taxon>
        <taxon>Metazoa</taxon>
        <taxon>Ecdysozoa</taxon>
        <taxon>Arthropoda</taxon>
        <taxon>Hexapoda</taxon>
        <taxon>Insecta</taxon>
        <taxon>Pterygota</taxon>
        <taxon>Neoptera</taxon>
        <taxon>Endopterygota</taxon>
        <taxon>Hymenoptera</taxon>
        <taxon>Apocrita</taxon>
        <taxon>Ichneumonoidea</taxon>
        <taxon>Braconidae</taxon>
        <taxon>Microgastrinae</taxon>
        <taxon>Cotesia</taxon>
    </lineage>
</organism>
<sequence length="134" mass="15622">MISRVFFLLGGVLLLGADCQEDFKDPRTIEPWTLVYTVQPYYQSEALVNFWKSEKNVKIPGEFFTWPSMSNQVLDKPSVNDTVTSNQINSNQHQHDSTPQHPEKKVMSEITYWPPRKSNDQRPPFVIPRYFDSV</sequence>
<feature type="chain" id="PRO_5043776033" evidence="2">
    <location>
        <begin position="20"/>
        <end position="134"/>
    </location>
</feature>
<evidence type="ECO:0000256" key="2">
    <source>
        <dbReference type="SAM" id="SignalP"/>
    </source>
</evidence>
<dbReference type="AlphaFoldDB" id="A0AAV7ISS6"/>
<evidence type="ECO:0000256" key="1">
    <source>
        <dbReference type="SAM" id="MobiDB-lite"/>
    </source>
</evidence>
<name>A0AAV7ISS6_COTGL</name>
<keyword evidence="2" id="KW-0732">Signal</keyword>
<feature type="region of interest" description="Disordered" evidence="1">
    <location>
        <begin position="78"/>
        <end position="107"/>
    </location>
</feature>
<feature type="compositionally biased region" description="Basic and acidic residues" evidence="1">
    <location>
        <begin position="93"/>
        <end position="107"/>
    </location>
</feature>
<dbReference type="Proteomes" id="UP000826195">
    <property type="component" value="Unassembled WGS sequence"/>
</dbReference>
<proteinExistence type="predicted"/>
<protein>
    <submittedName>
        <fullName evidence="3">Uncharacterized protein</fullName>
    </submittedName>
</protein>
<dbReference type="EMBL" id="JAHXZJ010000750">
    <property type="protein sequence ID" value="KAH0556636.1"/>
    <property type="molecule type" value="Genomic_DNA"/>
</dbReference>
<feature type="compositionally biased region" description="Polar residues" evidence="1">
    <location>
        <begin position="78"/>
        <end position="92"/>
    </location>
</feature>
<feature type="signal peptide" evidence="2">
    <location>
        <begin position="1"/>
        <end position="19"/>
    </location>
</feature>
<accession>A0AAV7ISS6</accession>
<gene>
    <name evidence="3" type="ORF">KQX54_001012</name>
</gene>
<evidence type="ECO:0000313" key="4">
    <source>
        <dbReference type="Proteomes" id="UP000826195"/>
    </source>
</evidence>
<evidence type="ECO:0000313" key="3">
    <source>
        <dbReference type="EMBL" id="KAH0556636.1"/>
    </source>
</evidence>
<comment type="caution">
    <text evidence="3">The sequence shown here is derived from an EMBL/GenBank/DDBJ whole genome shotgun (WGS) entry which is preliminary data.</text>
</comment>
<keyword evidence="4" id="KW-1185">Reference proteome</keyword>